<reference evidence="1" key="1">
    <citation type="submission" date="2023-05" db="EMBL/GenBank/DDBJ databases">
        <authorList>
            <person name="Stuckert A."/>
        </authorList>
    </citation>
    <scope>NUCLEOTIDE SEQUENCE</scope>
</reference>
<feature type="non-terminal residue" evidence="1">
    <location>
        <position position="40"/>
    </location>
</feature>
<accession>A0ABN9FQ54</accession>
<evidence type="ECO:0000313" key="2">
    <source>
        <dbReference type="Proteomes" id="UP001162483"/>
    </source>
</evidence>
<organism evidence="1 2">
    <name type="scientific">Staurois parvus</name>
    <dbReference type="NCBI Taxonomy" id="386267"/>
    <lineage>
        <taxon>Eukaryota</taxon>
        <taxon>Metazoa</taxon>
        <taxon>Chordata</taxon>
        <taxon>Craniata</taxon>
        <taxon>Vertebrata</taxon>
        <taxon>Euteleostomi</taxon>
        <taxon>Amphibia</taxon>
        <taxon>Batrachia</taxon>
        <taxon>Anura</taxon>
        <taxon>Neobatrachia</taxon>
        <taxon>Ranoidea</taxon>
        <taxon>Ranidae</taxon>
        <taxon>Staurois</taxon>
    </lineage>
</organism>
<proteinExistence type="predicted"/>
<protein>
    <submittedName>
        <fullName evidence="1">Uncharacterized protein</fullName>
    </submittedName>
</protein>
<name>A0ABN9FQ54_9NEOB</name>
<keyword evidence="2" id="KW-1185">Reference proteome</keyword>
<comment type="caution">
    <text evidence="1">The sequence shown here is derived from an EMBL/GenBank/DDBJ whole genome shotgun (WGS) entry which is preliminary data.</text>
</comment>
<dbReference type="EMBL" id="CATNWA010017255">
    <property type="protein sequence ID" value="CAI9599144.1"/>
    <property type="molecule type" value="Genomic_DNA"/>
</dbReference>
<evidence type="ECO:0000313" key="1">
    <source>
        <dbReference type="EMBL" id="CAI9599144.1"/>
    </source>
</evidence>
<gene>
    <name evidence="1" type="ORF">SPARVUS_LOCUS12550162</name>
</gene>
<dbReference type="Proteomes" id="UP001162483">
    <property type="component" value="Unassembled WGS sequence"/>
</dbReference>
<sequence>MIPYCRGPHELSVRPCVGPLTSSLNIGFASNIFICISTIG</sequence>